<gene>
    <name evidence="3" type="ORF">PoB_003373300</name>
</gene>
<dbReference type="Proteomes" id="UP000735302">
    <property type="component" value="Unassembled WGS sequence"/>
</dbReference>
<keyword evidence="4" id="KW-1185">Reference proteome</keyword>
<accession>A0AAV4AL13</accession>
<evidence type="ECO:0000313" key="4">
    <source>
        <dbReference type="Proteomes" id="UP000735302"/>
    </source>
</evidence>
<sequence length="189" mass="20300">MLCATPYGSRDDKHKGWRRGDEGRDLKTLIRAENDRGKDWGHSSFEYQSASKEDIVQTCLSFHHPACLIIVFNDSCWGRDIKVIVVAGVVVVLVVVEMVVIVEMVVMVINYNSCGDCSDAVVVGGGIIDHRGEGSSDGGGDGSNDYRVEGSSDIGDDDSDIGDDGGGEVVLMVVAMVVMVMVIGVVMVW</sequence>
<name>A0AAV4AL13_9GAST</name>
<feature type="transmembrane region" description="Helical" evidence="2">
    <location>
        <begin position="169"/>
        <end position="188"/>
    </location>
</feature>
<feature type="transmembrane region" description="Helical" evidence="2">
    <location>
        <begin position="83"/>
        <end position="109"/>
    </location>
</feature>
<evidence type="ECO:0000256" key="2">
    <source>
        <dbReference type="SAM" id="Phobius"/>
    </source>
</evidence>
<keyword evidence="2" id="KW-0812">Transmembrane</keyword>
<reference evidence="3 4" key="1">
    <citation type="journal article" date="2021" name="Elife">
        <title>Chloroplast acquisition without the gene transfer in kleptoplastic sea slugs, Plakobranchus ocellatus.</title>
        <authorList>
            <person name="Maeda T."/>
            <person name="Takahashi S."/>
            <person name="Yoshida T."/>
            <person name="Shimamura S."/>
            <person name="Takaki Y."/>
            <person name="Nagai Y."/>
            <person name="Toyoda A."/>
            <person name="Suzuki Y."/>
            <person name="Arimoto A."/>
            <person name="Ishii H."/>
            <person name="Satoh N."/>
            <person name="Nishiyama T."/>
            <person name="Hasebe M."/>
            <person name="Maruyama T."/>
            <person name="Minagawa J."/>
            <person name="Obokata J."/>
            <person name="Shigenobu S."/>
        </authorList>
    </citation>
    <scope>NUCLEOTIDE SEQUENCE [LARGE SCALE GENOMIC DNA]</scope>
</reference>
<comment type="caution">
    <text evidence="3">The sequence shown here is derived from an EMBL/GenBank/DDBJ whole genome shotgun (WGS) entry which is preliminary data.</text>
</comment>
<dbReference type="AlphaFoldDB" id="A0AAV4AL13"/>
<feature type="region of interest" description="Disordered" evidence="1">
    <location>
        <begin position="132"/>
        <end position="162"/>
    </location>
</feature>
<evidence type="ECO:0000256" key="1">
    <source>
        <dbReference type="SAM" id="MobiDB-lite"/>
    </source>
</evidence>
<protein>
    <submittedName>
        <fullName evidence="3">Uncharacterized protein</fullName>
    </submittedName>
</protein>
<proteinExistence type="predicted"/>
<evidence type="ECO:0000313" key="3">
    <source>
        <dbReference type="EMBL" id="GFO07228.1"/>
    </source>
</evidence>
<keyword evidence="2" id="KW-0472">Membrane</keyword>
<organism evidence="3 4">
    <name type="scientific">Plakobranchus ocellatus</name>
    <dbReference type="NCBI Taxonomy" id="259542"/>
    <lineage>
        <taxon>Eukaryota</taxon>
        <taxon>Metazoa</taxon>
        <taxon>Spiralia</taxon>
        <taxon>Lophotrochozoa</taxon>
        <taxon>Mollusca</taxon>
        <taxon>Gastropoda</taxon>
        <taxon>Heterobranchia</taxon>
        <taxon>Euthyneura</taxon>
        <taxon>Panpulmonata</taxon>
        <taxon>Sacoglossa</taxon>
        <taxon>Placobranchoidea</taxon>
        <taxon>Plakobranchidae</taxon>
        <taxon>Plakobranchus</taxon>
    </lineage>
</organism>
<keyword evidence="2" id="KW-1133">Transmembrane helix</keyword>
<dbReference type="EMBL" id="BLXT01003848">
    <property type="protein sequence ID" value="GFO07228.1"/>
    <property type="molecule type" value="Genomic_DNA"/>
</dbReference>